<dbReference type="Proteomes" id="UP001596364">
    <property type="component" value="Unassembled WGS sequence"/>
</dbReference>
<evidence type="ECO:0000313" key="2">
    <source>
        <dbReference type="EMBL" id="MFC6440676.1"/>
    </source>
</evidence>
<feature type="chain" id="PRO_5045929455" evidence="1">
    <location>
        <begin position="23"/>
        <end position="293"/>
    </location>
</feature>
<organism evidence="2 3">
    <name type="scientific">Pseudobowmanella zhangzhouensis</name>
    <dbReference type="NCBI Taxonomy" id="1537679"/>
    <lineage>
        <taxon>Bacteria</taxon>
        <taxon>Pseudomonadati</taxon>
        <taxon>Pseudomonadota</taxon>
        <taxon>Gammaproteobacteria</taxon>
        <taxon>Alteromonadales</taxon>
        <taxon>Alteromonadaceae</taxon>
    </lineage>
</organism>
<proteinExistence type="predicted"/>
<feature type="signal peptide" evidence="1">
    <location>
        <begin position="1"/>
        <end position="22"/>
    </location>
</feature>
<accession>A0ABW1XLI2</accession>
<keyword evidence="1" id="KW-0732">Signal</keyword>
<keyword evidence="3" id="KW-1185">Reference proteome</keyword>
<evidence type="ECO:0000256" key="1">
    <source>
        <dbReference type="SAM" id="SignalP"/>
    </source>
</evidence>
<dbReference type="EMBL" id="JBHSUS010000001">
    <property type="protein sequence ID" value="MFC6440676.1"/>
    <property type="molecule type" value="Genomic_DNA"/>
</dbReference>
<evidence type="ECO:0000313" key="3">
    <source>
        <dbReference type="Proteomes" id="UP001596364"/>
    </source>
</evidence>
<reference evidence="3" key="1">
    <citation type="journal article" date="2019" name="Int. J. Syst. Evol. Microbiol.">
        <title>The Global Catalogue of Microorganisms (GCM) 10K type strain sequencing project: providing services to taxonomists for standard genome sequencing and annotation.</title>
        <authorList>
            <consortium name="The Broad Institute Genomics Platform"/>
            <consortium name="The Broad Institute Genome Sequencing Center for Infectious Disease"/>
            <person name="Wu L."/>
            <person name="Ma J."/>
        </authorList>
    </citation>
    <scope>NUCLEOTIDE SEQUENCE [LARGE SCALE GENOMIC DNA]</scope>
    <source>
        <strain evidence="3">CGMCC 1.16031</strain>
    </source>
</reference>
<dbReference type="Gene3D" id="3.40.190.10">
    <property type="entry name" value="Periplasmic binding protein-like II"/>
    <property type="match status" value="2"/>
</dbReference>
<gene>
    <name evidence="2" type="ORF">ACFP85_11030</name>
</gene>
<dbReference type="SUPFAM" id="SSF53850">
    <property type="entry name" value="Periplasmic binding protein-like II"/>
    <property type="match status" value="1"/>
</dbReference>
<dbReference type="RefSeq" id="WP_131259633.1">
    <property type="nucleotide sequence ID" value="NZ_JBHSUS010000001.1"/>
</dbReference>
<sequence length="293" mass="33311">MFRPNFTRWLCLALLLPGLAHGAVWELTYPQPSDEENPLNQYPIQLLHLALAETGVKYRLLPSRRHLEQGQAIKSLAAAREISVLWSMTDASRESQLRPIRIPIYKGLIGLRLFLVGKDNVQQVATIDSLTGLRTLKMVQGKDWPDTKILQFNGFDVVSSAIYDKLFGMLNDGQAQLFPRSVVEIWLEQDTFGQQYPIEIEQSMGIYYPTAVYFFVNKKNTVLANLLQTGLEKALADGTFDELFERHYRGYLDNANLTKRSIFELENPVLPAGTPLNNKALWYPVNTIKLPAQ</sequence>
<protein>
    <submittedName>
        <fullName evidence="2">Transporter substrate-binding domain-containing protein</fullName>
    </submittedName>
</protein>
<comment type="caution">
    <text evidence="2">The sequence shown here is derived from an EMBL/GenBank/DDBJ whole genome shotgun (WGS) entry which is preliminary data.</text>
</comment>
<name>A0ABW1XLI2_9ALTE</name>